<proteinExistence type="predicted"/>
<keyword evidence="5" id="KW-1185">Reference proteome</keyword>
<dbReference type="EMBL" id="VOQR01000001">
    <property type="protein sequence ID" value="TXC70867.1"/>
    <property type="molecule type" value="Genomic_DNA"/>
</dbReference>
<name>A0A5C6UDI5_9SPHN</name>
<dbReference type="InterPro" id="IPR006423">
    <property type="entry name" value="Lipo_e_P4"/>
</dbReference>
<dbReference type="SUPFAM" id="SSF56784">
    <property type="entry name" value="HAD-like"/>
    <property type="match status" value="1"/>
</dbReference>
<dbReference type="OrthoDB" id="193314at2"/>
<dbReference type="InterPro" id="IPR005519">
    <property type="entry name" value="Acid_phosphat_B-like"/>
</dbReference>
<dbReference type="AlphaFoldDB" id="A0A5C6UDI5"/>
<dbReference type="GO" id="GO:0009279">
    <property type="term" value="C:cell outer membrane"/>
    <property type="evidence" value="ECO:0007669"/>
    <property type="project" value="InterPro"/>
</dbReference>
<accession>A0A5C6UDI5</accession>
<feature type="compositionally biased region" description="Low complexity" evidence="2">
    <location>
        <begin position="333"/>
        <end position="351"/>
    </location>
</feature>
<protein>
    <submittedName>
        <fullName evidence="4">Acid phosphatase</fullName>
    </submittedName>
</protein>
<dbReference type="Pfam" id="PF03767">
    <property type="entry name" value="Acid_phosphat_B"/>
    <property type="match status" value="1"/>
</dbReference>
<keyword evidence="1 3" id="KW-0732">Signal</keyword>
<evidence type="ECO:0000256" key="1">
    <source>
        <dbReference type="ARBA" id="ARBA00022729"/>
    </source>
</evidence>
<evidence type="ECO:0000256" key="2">
    <source>
        <dbReference type="SAM" id="MobiDB-lite"/>
    </source>
</evidence>
<evidence type="ECO:0000313" key="5">
    <source>
        <dbReference type="Proteomes" id="UP000321250"/>
    </source>
</evidence>
<reference evidence="4 5" key="1">
    <citation type="journal article" date="2013" name="Antonie Van Leeuwenhoek">
        <title>Sphingomonas ginsenosidivorax sp. nov., with the ability to transform ginsenosides.</title>
        <authorList>
            <person name="Jin X.F."/>
            <person name="Kim J.K."/>
            <person name="Liu Q.M."/>
            <person name="Kang M.S."/>
            <person name="He D."/>
            <person name="Jin F.X."/>
            <person name="Kim S.C."/>
            <person name="Im W.T."/>
        </authorList>
    </citation>
    <scope>NUCLEOTIDE SEQUENCE [LARGE SCALE GENOMIC DNA]</scope>
    <source>
        <strain evidence="4 5">KHI67</strain>
    </source>
</reference>
<dbReference type="Proteomes" id="UP000321250">
    <property type="component" value="Unassembled WGS sequence"/>
</dbReference>
<evidence type="ECO:0000256" key="3">
    <source>
        <dbReference type="SAM" id="SignalP"/>
    </source>
</evidence>
<dbReference type="InterPro" id="IPR036412">
    <property type="entry name" value="HAD-like_sf"/>
</dbReference>
<dbReference type="InterPro" id="IPR023214">
    <property type="entry name" value="HAD_sf"/>
</dbReference>
<evidence type="ECO:0000313" key="4">
    <source>
        <dbReference type="EMBL" id="TXC70867.1"/>
    </source>
</evidence>
<feature type="chain" id="PRO_5022701958" evidence="3">
    <location>
        <begin position="23"/>
        <end position="351"/>
    </location>
</feature>
<sequence>MMRRATLALATAALVLQGCAAAAIPVVAGGLVGRKTVSDRNARKARKAEAARIRSLPAAPMPAPMLPGVPPAMQYLYASGEAVALDLQAYMGLANYLVGISADLRIGHDVDSVVLAPGATLEQPKFLPCAGKPPAIVFDIDETAIHNLGFEGDAARRGEAYDAQRWADWERTGTRQVAVVPGLTEVIRVARLAKIAVVFNSNRLAENADATAAMLDGVGLGPVVHGDTLWLQGDAGSTDSRKDGRRWAIAAKYCVVAMSGDQLGDFSDLFNAPGATPAARREAAAGLHTTLMWGHGWFMLPNPVYGTGLRGGMDDVFPPATRWTPTPTPTPNSTPIAAPIAGAPAPVAKEK</sequence>
<comment type="caution">
    <text evidence="4">The sequence shown here is derived from an EMBL/GenBank/DDBJ whole genome shotgun (WGS) entry which is preliminary data.</text>
</comment>
<organism evidence="4 5">
    <name type="scientific">Sphingomonas ginsenosidivorax</name>
    <dbReference type="NCBI Taxonomy" id="862135"/>
    <lineage>
        <taxon>Bacteria</taxon>
        <taxon>Pseudomonadati</taxon>
        <taxon>Pseudomonadota</taxon>
        <taxon>Alphaproteobacteria</taxon>
        <taxon>Sphingomonadales</taxon>
        <taxon>Sphingomonadaceae</taxon>
        <taxon>Sphingomonas</taxon>
    </lineage>
</organism>
<dbReference type="SFLD" id="SFLDG01125">
    <property type="entry name" value="C1.1:_Acid_Phosphatase_Like"/>
    <property type="match status" value="1"/>
</dbReference>
<dbReference type="SFLD" id="SFLDS00003">
    <property type="entry name" value="Haloacid_Dehalogenase"/>
    <property type="match status" value="1"/>
</dbReference>
<gene>
    <name evidence="4" type="ORF">FSB78_07875</name>
</gene>
<dbReference type="Gene3D" id="3.40.50.1000">
    <property type="entry name" value="HAD superfamily/HAD-like"/>
    <property type="match status" value="1"/>
</dbReference>
<feature type="signal peptide" evidence="3">
    <location>
        <begin position="1"/>
        <end position="22"/>
    </location>
</feature>
<dbReference type="PROSITE" id="PS51257">
    <property type="entry name" value="PROKAR_LIPOPROTEIN"/>
    <property type="match status" value="1"/>
</dbReference>
<feature type="region of interest" description="Disordered" evidence="2">
    <location>
        <begin position="325"/>
        <end position="351"/>
    </location>
</feature>